<name>A0A385TX40_PAELA</name>
<evidence type="ECO:0000313" key="1">
    <source>
        <dbReference type="EMBL" id="AYB48053.1"/>
    </source>
</evidence>
<dbReference type="RefSeq" id="WP_119851414.1">
    <property type="nucleotide sequence ID" value="NZ_CP032413.1"/>
</dbReference>
<dbReference type="AlphaFoldDB" id="A0A385TX40"/>
<sequence length="103" mass="12041">MEIADHYLNDRLDNEEYEDRTYTQIDIAVAIFNGKIIEGYSSEDNRKRPSRSMKLVTPSRLILGKDLQGNWFIIVVGLLSSKHFRVITCYPPGRRYLPYIETD</sequence>
<accession>A0A385TX40</accession>
<organism evidence="1 2">
    <name type="scientific">Paenibacillus lautus</name>
    <name type="common">Bacillus lautus</name>
    <dbReference type="NCBI Taxonomy" id="1401"/>
    <lineage>
        <taxon>Bacteria</taxon>
        <taxon>Bacillati</taxon>
        <taxon>Bacillota</taxon>
        <taxon>Bacilli</taxon>
        <taxon>Bacillales</taxon>
        <taxon>Paenibacillaceae</taxon>
        <taxon>Paenibacillus</taxon>
    </lineage>
</organism>
<geneLocation type="plasmid" evidence="1 2">
    <name>pAZOPL1</name>
</geneLocation>
<keyword evidence="1" id="KW-0614">Plasmid</keyword>
<gene>
    <name evidence="1" type="ORF">D5F53_32530</name>
</gene>
<evidence type="ECO:0000313" key="2">
    <source>
        <dbReference type="Proteomes" id="UP000266552"/>
    </source>
</evidence>
<dbReference type="EMBL" id="CP032413">
    <property type="protein sequence ID" value="AYB48053.1"/>
    <property type="molecule type" value="Genomic_DNA"/>
</dbReference>
<dbReference type="Pfam" id="PF14076">
    <property type="entry name" value="DUF4258"/>
    <property type="match status" value="1"/>
</dbReference>
<reference evidence="1 2" key="1">
    <citation type="submission" date="2018-09" db="EMBL/GenBank/DDBJ databases">
        <title>Genome Sequence of Paenibacillus lautus Strain E7593-69, Azo Dye-Degrading Bacteria, Isolated from Commercial Tattoo Inks.</title>
        <authorList>
            <person name="Nho S.W."/>
            <person name="Kim S.-J."/>
            <person name="Kweon O."/>
            <person name="Cerniglia C.E."/>
        </authorList>
    </citation>
    <scope>NUCLEOTIDE SEQUENCE [LARGE SCALE GENOMIC DNA]</scope>
    <source>
        <strain evidence="1 2">E7593-69</strain>
        <plasmid evidence="1 2">pAZOPL1</plasmid>
    </source>
</reference>
<keyword evidence="2" id="KW-1185">Reference proteome</keyword>
<dbReference type="Proteomes" id="UP000266552">
    <property type="component" value="Plasmid pAZOPL1"/>
</dbReference>
<dbReference type="InterPro" id="IPR025354">
    <property type="entry name" value="DUF4258"/>
</dbReference>
<dbReference type="KEGG" id="plw:D5F53_32530"/>
<protein>
    <submittedName>
        <fullName evidence="1">DUF4258 domain-containing protein</fullName>
    </submittedName>
</protein>
<proteinExistence type="predicted"/>